<gene>
    <name evidence="1" type="ORF">METZ01_LOCUS34418</name>
</gene>
<protein>
    <recommendedName>
        <fullName evidence="2">EAL domain-containing protein</fullName>
    </recommendedName>
</protein>
<organism evidence="1">
    <name type="scientific">marine metagenome</name>
    <dbReference type="NCBI Taxonomy" id="408172"/>
    <lineage>
        <taxon>unclassified sequences</taxon>
        <taxon>metagenomes</taxon>
        <taxon>ecological metagenomes</taxon>
    </lineage>
</organism>
<feature type="non-terminal residue" evidence="1">
    <location>
        <position position="1"/>
    </location>
</feature>
<accession>A0A381QRH1</accession>
<proteinExistence type="predicted"/>
<dbReference type="AlphaFoldDB" id="A0A381QRH1"/>
<dbReference type="SUPFAM" id="SSF141868">
    <property type="entry name" value="EAL domain-like"/>
    <property type="match status" value="1"/>
</dbReference>
<reference evidence="1" key="1">
    <citation type="submission" date="2018-05" db="EMBL/GenBank/DDBJ databases">
        <authorList>
            <person name="Lanie J.A."/>
            <person name="Ng W.-L."/>
            <person name="Kazmierczak K.M."/>
            <person name="Andrzejewski T.M."/>
            <person name="Davidsen T.M."/>
            <person name="Wayne K.J."/>
            <person name="Tettelin H."/>
            <person name="Glass J.I."/>
            <person name="Rusch D."/>
            <person name="Podicherti R."/>
            <person name="Tsui H.-C.T."/>
            <person name="Winkler M.E."/>
        </authorList>
    </citation>
    <scope>NUCLEOTIDE SEQUENCE</scope>
</reference>
<evidence type="ECO:0000313" key="1">
    <source>
        <dbReference type="EMBL" id="SUZ81564.1"/>
    </source>
</evidence>
<name>A0A381QRH1_9ZZZZ</name>
<dbReference type="Gene3D" id="3.20.20.450">
    <property type="entry name" value="EAL domain"/>
    <property type="match status" value="1"/>
</dbReference>
<dbReference type="InterPro" id="IPR035919">
    <property type="entry name" value="EAL_sf"/>
</dbReference>
<dbReference type="EMBL" id="UINC01001472">
    <property type="protein sequence ID" value="SUZ81564.1"/>
    <property type="molecule type" value="Genomic_DNA"/>
</dbReference>
<evidence type="ECO:0008006" key="2">
    <source>
        <dbReference type="Google" id="ProtNLM"/>
    </source>
</evidence>
<sequence>VSLTSDTGFPGKNTLMQNVEELQQYVDSLTKELVLTSQTVVAAPGCLPAPCFPEIIMKVLGVVTEHEWEDLTDRARNYLKWITVKAEAIDELAPRPMHTTTRGFELLAIDRDGNSFGEIVERSQELGIPSVLVRFASLIATFLTVRLLRQQMERDREVMPSLTFSQNVDANYLNYPRTLKTLLELFPEYKEMFYFEINEEITEDYLTTIRALADDLGIRLALDDTNKMNINVHHQLLDLADWIKIDFEATANLEEQLLSGYGEKIILHFEEYAHGARSPVIVFEGLSETSPLKVFLEQRWKQIDTVLYFQSRERTPVPPWNKYFGLIQDYHDDKYGLFYKGLIDEQ</sequence>